<evidence type="ECO:0000313" key="10">
    <source>
        <dbReference type="EMBL" id="CAF3958922.1"/>
    </source>
</evidence>
<evidence type="ECO:0000313" key="4">
    <source>
        <dbReference type="EMBL" id="CAF0967871.1"/>
    </source>
</evidence>
<dbReference type="EMBL" id="CAJOBD010001443">
    <property type="protein sequence ID" value="CAF3800081.1"/>
    <property type="molecule type" value="Genomic_DNA"/>
</dbReference>
<proteinExistence type="predicted"/>
<dbReference type="InterPro" id="IPR019402">
    <property type="entry name" value="CWH43_N"/>
</dbReference>
<evidence type="ECO:0000313" key="3">
    <source>
        <dbReference type="EMBL" id="CAF0874008.1"/>
    </source>
</evidence>
<evidence type="ECO:0000313" key="5">
    <source>
        <dbReference type="EMBL" id="CAF1059047.1"/>
    </source>
</evidence>
<evidence type="ECO:0000259" key="2">
    <source>
        <dbReference type="Pfam" id="PF10277"/>
    </source>
</evidence>
<evidence type="ECO:0000256" key="1">
    <source>
        <dbReference type="SAM" id="Phobius"/>
    </source>
</evidence>
<dbReference type="Proteomes" id="UP000663874">
    <property type="component" value="Unassembled WGS sequence"/>
</dbReference>
<evidence type="ECO:0000313" key="8">
    <source>
        <dbReference type="EMBL" id="CAF3725949.1"/>
    </source>
</evidence>
<gene>
    <name evidence="10" type="ORF">FNK824_LOCUS23664</name>
    <name evidence="9" type="ORF">JBS370_LOCUS15252</name>
    <name evidence="5" type="ORF">JXQ802_LOCUS17067</name>
    <name evidence="6" type="ORF">JXQ802_LOCUS17460</name>
    <name evidence="8" type="ORF">OTI717_LOCUS14131</name>
    <name evidence="4" type="ORF">PYM288_LOCUS12954</name>
    <name evidence="7" type="ORF">RFH988_LOCUS20801</name>
    <name evidence="3" type="ORF">ZHD862_LOCUS6031</name>
</gene>
<dbReference type="Proteomes" id="UP000663836">
    <property type="component" value="Unassembled WGS sequence"/>
</dbReference>
<name>A0A814KZS2_9BILA</name>
<dbReference type="Proteomes" id="UP000663854">
    <property type="component" value="Unassembled WGS sequence"/>
</dbReference>
<dbReference type="OrthoDB" id="10003609at2759"/>
<accession>A0A814KZS2</accession>
<dbReference type="Proteomes" id="UP000663882">
    <property type="component" value="Unassembled WGS sequence"/>
</dbReference>
<dbReference type="EMBL" id="CAJNOL010000426">
    <property type="protein sequence ID" value="CAF1059047.1"/>
    <property type="molecule type" value="Genomic_DNA"/>
</dbReference>
<dbReference type="EMBL" id="CAJNOL010000443">
    <property type="protein sequence ID" value="CAF1066695.1"/>
    <property type="molecule type" value="Genomic_DNA"/>
</dbReference>
<dbReference type="Proteomes" id="UP000663823">
    <property type="component" value="Unassembled WGS sequence"/>
</dbReference>
<feature type="transmembrane region" description="Helical" evidence="1">
    <location>
        <begin position="127"/>
        <end position="149"/>
    </location>
</feature>
<keyword evidence="1" id="KW-0812">Transmembrane</keyword>
<dbReference type="EMBL" id="CAJOBE010005061">
    <property type="protein sequence ID" value="CAF3958922.1"/>
    <property type="molecule type" value="Genomic_DNA"/>
</dbReference>
<reference evidence="5" key="1">
    <citation type="submission" date="2021-02" db="EMBL/GenBank/DDBJ databases">
        <authorList>
            <person name="Nowell W R."/>
        </authorList>
    </citation>
    <scope>NUCLEOTIDE SEQUENCE</scope>
</reference>
<dbReference type="EMBL" id="CAJNOT010000165">
    <property type="protein sequence ID" value="CAF0874008.1"/>
    <property type="molecule type" value="Genomic_DNA"/>
</dbReference>
<protein>
    <recommendedName>
        <fullName evidence="2">CWH43-like N-terminal domain-containing protein</fullName>
    </recommendedName>
</protein>
<feature type="transmembrane region" description="Helical" evidence="1">
    <location>
        <begin position="161"/>
        <end position="183"/>
    </location>
</feature>
<feature type="transmembrane region" description="Helical" evidence="1">
    <location>
        <begin position="7"/>
        <end position="35"/>
    </location>
</feature>
<feature type="transmembrane region" description="Helical" evidence="1">
    <location>
        <begin position="189"/>
        <end position="208"/>
    </location>
</feature>
<keyword evidence="11" id="KW-1185">Reference proteome</keyword>
<organism evidence="5 11">
    <name type="scientific">Rotaria sordida</name>
    <dbReference type="NCBI Taxonomy" id="392033"/>
    <lineage>
        <taxon>Eukaryota</taxon>
        <taxon>Metazoa</taxon>
        <taxon>Spiralia</taxon>
        <taxon>Gnathifera</taxon>
        <taxon>Rotifera</taxon>
        <taxon>Eurotatoria</taxon>
        <taxon>Bdelloidea</taxon>
        <taxon>Philodinida</taxon>
        <taxon>Philodinidae</taxon>
        <taxon>Rotaria</taxon>
    </lineage>
</organism>
<keyword evidence="1" id="KW-1133">Transmembrane helix</keyword>
<feature type="transmembrane region" description="Helical" evidence="1">
    <location>
        <begin position="87"/>
        <end position="115"/>
    </location>
</feature>
<dbReference type="EMBL" id="CAJOAX010001552">
    <property type="protein sequence ID" value="CAF3725949.1"/>
    <property type="molecule type" value="Genomic_DNA"/>
</dbReference>
<evidence type="ECO:0000313" key="11">
    <source>
        <dbReference type="Proteomes" id="UP000663870"/>
    </source>
</evidence>
<evidence type="ECO:0000313" key="7">
    <source>
        <dbReference type="EMBL" id="CAF1129704.1"/>
    </source>
</evidence>
<evidence type="ECO:0000313" key="6">
    <source>
        <dbReference type="EMBL" id="CAF1066695.1"/>
    </source>
</evidence>
<dbReference type="Proteomes" id="UP000663864">
    <property type="component" value="Unassembled WGS sequence"/>
</dbReference>
<dbReference type="Pfam" id="PF10277">
    <property type="entry name" value="Frag1"/>
    <property type="match status" value="1"/>
</dbReference>
<evidence type="ECO:0000313" key="9">
    <source>
        <dbReference type="EMBL" id="CAF3800081.1"/>
    </source>
</evidence>
<feature type="transmembrane region" description="Helical" evidence="1">
    <location>
        <begin position="55"/>
        <end position="75"/>
    </location>
</feature>
<sequence length="232" mass="25805">MARVGPLIWFWSLAILPLTAIVTFIGTLVICSQVPNNAPAGEKFPQISQLGTGQAYPYFVGGFIILSVQLFIILLGRIQFLFQTQYIIHRGIIGIVHALALLSIVFLIIMATVSIDARPPIHLTGAFGLFGLISLYCFLHTVIIVYLFIHQSDAPQHSNIILPIWFLVCSLLLIAFFVVWLVIKKGIPEYIAAATPFLYIVGFVPQFWMQARAKKRESVLLSTVSFTSQLSV</sequence>
<dbReference type="Proteomes" id="UP000663870">
    <property type="component" value="Unassembled WGS sequence"/>
</dbReference>
<feature type="domain" description="CWH43-like N-terminal" evidence="2">
    <location>
        <begin position="10"/>
        <end position="208"/>
    </location>
</feature>
<dbReference type="AlphaFoldDB" id="A0A814KZS2"/>
<dbReference type="EMBL" id="CAJNOH010000250">
    <property type="protein sequence ID" value="CAF0967871.1"/>
    <property type="molecule type" value="Genomic_DNA"/>
</dbReference>
<keyword evidence="1" id="KW-0472">Membrane</keyword>
<dbReference type="EMBL" id="CAJNOO010001292">
    <property type="protein sequence ID" value="CAF1129704.1"/>
    <property type="molecule type" value="Genomic_DNA"/>
</dbReference>
<comment type="caution">
    <text evidence="5">The sequence shown here is derived from an EMBL/GenBank/DDBJ whole genome shotgun (WGS) entry which is preliminary data.</text>
</comment>